<evidence type="ECO:0000256" key="2">
    <source>
        <dbReference type="ARBA" id="ARBA00022527"/>
    </source>
</evidence>
<keyword evidence="5 10" id="KW-0418">Kinase</keyword>
<evidence type="ECO:0000259" key="9">
    <source>
        <dbReference type="PROSITE" id="PS50011"/>
    </source>
</evidence>
<evidence type="ECO:0000313" key="11">
    <source>
        <dbReference type="Proteomes" id="UP000030653"/>
    </source>
</evidence>
<dbReference type="STRING" id="1858805.M5G3B6"/>
<evidence type="ECO:0000256" key="5">
    <source>
        <dbReference type="ARBA" id="ARBA00022777"/>
    </source>
</evidence>
<keyword evidence="3" id="KW-0808">Transferase</keyword>
<dbReference type="SUPFAM" id="SSF56112">
    <property type="entry name" value="Protein kinase-like (PK-like)"/>
    <property type="match status" value="1"/>
</dbReference>
<dbReference type="GO" id="GO:0005524">
    <property type="term" value="F:ATP binding"/>
    <property type="evidence" value="ECO:0007669"/>
    <property type="project" value="UniProtKB-KW"/>
</dbReference>
<dbReference type="PROSITE" id="PS00108">
    <property type="entry name" value="PROTEIN_KINASE_ST"/>
    <property type="match status" value="1"/>
</dbReference>
<name>M5G3B6_DACPD</name>
<comment type="catalytic activity">
    <reaction evidence="8">
        <text>L-seryl-[protein] + ATP = O-phospho-L-seryl-[protein] + ADP + H(+)</text>
        <dbReference type="Rhea" id="RHEA:17989"/>
        <dbReference type="Rhea" id="RHEA-COMP:9863"/>
        <dbReference type="Rhea" id="RHEA-COMP:11604"/>
        <dbReference type="ChEBI" id="CHEBI:15378"/>
        <dbReference type="ChEBI" id="CHEBI:29999"/>
        <dbReference type="ChEBI" id="CHEBI:30616"/>
        <dbReference type="ChEBI" id="CHEBI:83421"/>
        <dbReference type="ChEBI" id="CHEBI:456216"/>
        <dbReference type="EC" id="2.7.11.1"/>
    </reaction>
</comment>
<keyword evidence="2" id="KW-0723">Serine/threonine-protein kinase</keyword>
<dbReference type="EC" id="2.7.11.1" evidence="1"/>
<sequence length="392" mass="44372">MASPKVGRGTTNGILVEKNSSQLMWHIAVMITAFFRSERKSDADVNRYQALKVLRAEPVLYDVLYKEVEILKRVRDADPTHPGYEHVVHLINDFHVNSVFGTHIAMLFPVFGQTLQPSWTSMLPVRTLREVMKQLLLALDYLHSKCGVIHTDIKGSNIMLQIQDTHAINKQIACEPARALANVFLKNEIRQVVEIPISQSQPISVPIFGRKLKICLADFGTAEWASSTHQTVILGKLLRPPEVVLNGCWDCTVDIWATGCFIVEMLDGSPLFQWKVTKNIIGEQHYLSTVTKQVGPVPLELQSRCTRWREFFNDKVLLRRPTTKVPSIRERLVARHSEMSPLAADSLTALVLQMMRPNPAHRCSAAEALRHEWFDLDLEEGAREISVGIDEL</sequence>
<dbReference type="SMART" id="SM00220">
    <property type="entry name" value="S_TKc"/>
    <property type="match status" value="1"/>
</dbReference>
<dbReference type="Gene3D" id="3.30.200.20">
    <property type="entry name" value="Phosphorylase Kinase, domain 1"/>
    <property type="match status" value="1"/>
</dbReference>
<dbReference type="GO" id="GO:0004674">
    <property type="term" value="F:protein serine/threonine kinase activity"/>
    <property type="evidence" value="ECO:0007669"/>
    <property type="project" value="UniProtKB-KW"/>
</dbReference>
<keyword evidence="11" id="KW-1185">Reference proteome</keyword>
<feature type="domain" description="Protein kinase" evidence="9">
    <location>
        <begin position="1"/>
        <end position="374"/>
    </location>
</feature>
<organism evidence="10 11">
    <name type="scientific">Dacryopinax primogenitus (strain DJM 731)</name>
    <name type="common">Brown rot fungus</name>
    <dbReference type="NCBI Taxonomy" id="1858805"/>
    <lineage>
        <taxon>Eukaryota</taxon>
        <taxon>Fungi</taxon>
        <taxon>Dikarya</taxon>
        <taxon>Basidiomycota</taxon>
        <taxon>Agaricomycotina</taxon>
        <taxon>Dacrymycetes</taxon>
        <taxon>Dacrymycetales</taxon>
        <taxon>Dacrymycetaceae</taxon>
        <taxon>Dacryopinax</taxon>
    </lineage>
</organism>
<dbReference type="InterPro" id="IPR051334">
    <property type="entry name" value="SRPK"/>
</dbReference>
<evidence type="ECO:0000256" key="1">
    <source>
        <dbReference type="ARBA" id="ARBA00012513"/>
    </source>
</evidence>
<dbReference type="GeneID" id="63683872"/>
<keyword evidence="4" id="KW-0547">Nucleotide-binding</keyword>
<dbReference type="HOGENOM" id="CLU_000288_81_13_1"/>
<evidence type="ECO:0000256" key="6">
    <source>
        <dbReference type="ARBA" id="ARBA00022840"/>
    </source>
</evidence>
<dbReference type="InterPro" id="IPR011009">
    <property type="entry name" value="Kinase-like_dom_sf"/>
</dbReference>
<gene>
    <name evidence="10" type="ORF">DACRYDRAFT_109103</name>
</gene>
<evidence type="ECO:0000313" key="10">
    <source>
        <dbReference type="EMBL" id="EJU00372.1"/>
    </source>
</evidence>
<dbReference type="OMA" id="LMWHIAV"/>
<dbReference type="Gene3D" id="1.10.510.10">
    <property type="entry name" value="Transferase(Phosphotransferase) domain 1"/>
    <property type="match status" value="1"/>
</dbReference>
<comment type="catalytic activity">
    <reaction evidence="7">
        <text>L-threonyl-[protein] + ATP = O-phospho-L-threonyl-[protein] + ADP + H(+)</text>
        <dbReference type="Rhea" id="RHEA:46608"/>
        <dbReference type="Rhea" id="RHEA-COMP:11060"/>
        <dbReference type="Rhea" id="RHEA-COMP:11605"/>
        <dbReference type="ChEBI" id="CHEBI:15378"/>
        <dbReference type="ChEBI" id="CHEBI:30013"/>
        <dbReference type="ChEBI" id="CHEBI:30616"/>
        <dbReference type="ChEBI" id="CHEBI:61977"/>
        <dbReference type="ChEBI" id="CHEBI:456216"/>
        <dbReference type="EC" id="2.7.11.1"/>
    </reaction>
</comment>
<dbReference type="AlphaFoldDB" id="M5G3B6"/>
<dbReference type="InterPro" id="IPR008271">
    <property type="entry name" value="Ser/Thr_kinase_AS"/>
</dbReference>
<dbReference type="InterPro" id="IPR000719">
    <property type="entry name" value="Prot_kinase_dom"/>
</dbReference>
<dbReference type="PANTHER" id="PTHR47634">
    <property type="entry name" value="PROTEIN KINASE DOMAIN-CONTAINING PROTEIN-RELATED"/>
    <property type="match status" value="1"/>
</dbReference>
<dbReference type="EMBL" id="JH795867">
    <property type="protein sequence ID" value="EJU00372.1"/>
    <property type="molecule type" value="Genomic_DNA"/>
</dbReference>
<accession>M5G3B6</accession>
<proteinExistence type="predicted"/>
<dbReference type="GO" id="GO:0050684">
    <property type="term" value="P:regulation of mRNA processing"/>
    <property type="evidence" value="ECO:0007669"/>
    <property type="project" value="TreeGrafter"/>
</dbReference>
<reference evidence="10 11" key="1">
    <citation type="journal article" date="2012" name="Science">
        <title>The Paleozoic origin of enzymatic lignin decomposition reconstructed from 31 fungal genomes.</title>
        <authorList>
            <person name="Floudas D."/>
            <person name="Binder M."/>
            <person name="Riley R."/>
            <person name="Barry K."/>
            <person name="Blanchette R.A."/>
            <person name="Henrissat B."/>
            <person name="Martinez A.T."/>
            <person name="Otillar R."/>
            <person name="Spatafora J.W."/>
            <person name="Yadav J.S."/>
            <person name="Aerts A."/>
            <person name="Benoit I."/>
            <person name="Boyd A."/>
            <person name="Carlson A."/>
            <person name="Copeland A."/>
            <person name="Coutinho P.M."/>
            <person name="de Vries R.P."/>
            <person name="Ferreira P."/>
            <person name="Findley K."/>
            <person name="Foster B."/>
            <person name="Gaskell J."/>
            <person name="Glotzer D."/>
            <person name="Gorecki P."/>
            <person name="Heitman J."/>
            <person name="Hesse C."/>
            <person name="Hori C."/>
            <person name="Igarashi K."/>
            <person name="Jurgens J.A."/>
            <person name="Kallen N."/>
            <person name="Kersten P."/>
            <person name="Kohler A."/>
            <person name="Kuees U."/>
            <person name="Kumar T.K.A."/>
            <person name="Kuo A."/>
            <person name="LaButti K."/>
            <person name="Larrondo L.F."/>
            <person name="Lindquist E."/>
            <person name="Ling A."/>
            <person name="Lombard V."/>
            <person name="Lucas S."/>
            <person name="Lundell T."/>
            <person name="Martin R."/>
            <person name="McLaughlin D.J."/>
            <person name="Morgenstern I."/>
            <person name="Morin E."/>
            <person name="Murat C."/>
            <person name="Nagy L.G."/>
            <person name="Nolan M."/>
            <person name="Ohm R.A."/>
            <person name="Patyshakuliyeva A."/>
            <person name="Rokas A."/>
            <person name="Ruiz-Duenas F.J."/>
            <person name="Sabat G."/>
            <person name="Salamov A."/>
            <person name="Samejima M."/>
            <person name="Schmutz J."/>
            <person name="Slot J.C."/>
            <person name="St John F."/>
            <person name="Stenlid J."/>
            <person name="Sun H."/>
            <person name="Sun S."/>
            <person name="Syed K."/>
            <person name="Tsang A."/>
            <person name="Wiebenga A."/>
            <person name="Young D."/>
            <person name="Pisabarro A."/>
            <person name="Eastwood D.C."/>
            <person name="Martin F."/>
            <person name="Cullen D."/>
            <person name="Grigoriev I.V."/>
            <person name="Hibbett D.S."/>
        </authorList>
    </citation>
    <scope>NUCLEOTIDE SEQUENCE [LARGE SCALE GENOMIC DNA]</scope>
    <source>
        <strain evidence="10 11">DJM-731 SS1</strain>
    </source>
</reference>
<dbReference type="PROSITE" id="PS50011">
    <property type="entry name" value="PROTEIN_KINASE_DOM"/>
    <property type="match status" value="1"/>
</dbReference>
<evidence type="ECO:0000256" key="4">
    <source>
        <dbReference type="ARBA" id="ARBA00022741"/>
    </source>
</evidence>
<dbReference type="OrthoDB" id="5979581at2759"/>
<keyword evidence="6" id="KW-0067">ATP-binding</keyword>
<evidence type="ECO:0000256" key="3">
    <source>
        <dbReference type="ARBA" id="ARBA00022679"/>
    </source>
</evidence>
<protein>
    <recommendedName>
        <fullName evidence="1">non-specific serine/threonine protein kinase</fullName>
        <ecNumber evidence="1">2.7.11.1</ecNumber>
    </recommendedName>
</protein>
<dbReference type="PANTHER" id="PTHR47634:SF9">
    <property type="entry name" value="PROTEIN KINASE DOMAIN-CONTAINING PROTEIN-RELATED"/>
    <property type="match status" value="1"/>
</dbReference>
<dbReference type="Pfam" id="PF00069">
    <property type="entry name" value="Pkinase"/>
    <property type="match status" value="2"/>
</dbReference>
<dbReference type="GO" id="GO:0000245">
    <property type="term" value="P:spliceosomal complex assembly"/>
    <property type="evidence" value="ECO:0007669"/>
    <property type="project" value="TreeGrafter"/>
</dbReference>
<dbReference type="Proteomes" id="UP000030653">
    <property type="component" value="Unassembled WGS sequence"/>
</dbReference>
<evidence type="ECO:0000256" key="7">
    <source>
        <dbReference type="ARBA" id="ARBA00047899"/>
    </source>
</evidence>
<dbReference type="RefSeq" id="XP_040627269.1">
    <property type="nucleotide sequence ID" value="XM_040768810.1"/>
</dbReference>
<evidence type="ECO:0000256" key="8">
    <source>
        <dbReference type="ARBA" id="ARBA00048679"/>
    </source>
</evidence>